<keyword evidence="3" id="KW-0813">Transport</keyword>
<keyword evidence="6 8" id="KW-1133">Transmembrane helix</keyword>
<gene>
    <name evidence="9" type="primary">yfmE</name>
    <name evidence="9" type="ORF">CUESP1_2254</name>
</gene>
<dbReference type="HOGENOM" id="CLU_013016_1_1_9"/>
<feature type="transmembrane region" description="Helical" evidence="8">
    <location>
        <begin position="269"/>
        <end position="294"/>
    </location>
</feature>
<feature type="transmembrane region" description="Helical" evidence="8">
    <location>
        <begin position="190"/>
        <end position="210"/>
    </location>
</feature>
<evidence type="ECO:0000256" key="8">
    <source>
        <dbReference type="SAM" id="Phobius"/>
    </source>
</evidence>
<dbReference type="Proteomes" id="UP000245423">
    <property type="component" value="Chromosome 1"/>
</dbReference>
<evidence type="ECO:0000313" key="9">
    <source>
        <dbReference type="EMBL" id="SHD77608.1"/>
    </source>
</evidence>
<feature type="transmembrane region" description="Helical" evidence="8">
    <location>
        <begin position="55"/>
        <end position="75"/>
    </location>
</feature>
<dbReference type="SUPFAM" id="SSF81345">
    <property type="entry name" value="ABC transporter involved in vitamin B12 uptake, BtuC"/>
    <property type="match status" value="1"/>
</dbReference>
<keyword evidence="10" id="KW-1185">Reference proteome</keyword>
<keyword evidence="4" id="KW-1003">Cell membrane</keyword>
<feature type="transmembrane region" description="Helical" evidence="8">
    <location>
        <begin position="167"/>
        <end position="185"/>
    </location>
</feature>
<evidence type="ECO:0000256" key="2">
    <source>
        <dbReference type="ARBA" id="ARBA00007935"/>
    </source>
</evidence>
<name>M1Z6I2_9FIRM</name>
<dbReference type="AlphaFoldDB" id="M1Z6I2"/>
<dbReference type="CDD" id="cd06550">
    <property type="entry name" value="TM_ABC_iron-siderophores_like"/>
    <property type="match status" value="1"/>
</dbReference>
<feature type="transmembrane region" description="Helical" evidence="8">
    <location>
        <begin position="230"/>
        <end position="257"/>
    </location>
</feature>
<dbReference type="GO" id="GO:0005886">
    <property type="term" value="C:plasma membrane"/>
    <property type="evidence" value="ECO:0007669"/>
    <property type="project" value="UniProtKB-SubCell"/>
</dbReference>
<evidence type="ECO:0000313" key="10">
    <source>
        <dbReference type="Proteomes" id="UP000245423"/>
    </source>
</evidence>
<dbReference type="FunFam" id="1.10.3470.10:FF:000001">
    <property type="entry name" value="Vitamin B12 ABC transporter permease BtuC"/>
    <property type="match status" value="1"/>
</dbReference>
<keyword evidence="7 8" id="KW-0472">Membrane</keyword>
<dbReference type="EMBL" id="LT669839">
    <property type="protein sequence ID" value="SHD77608.1"/>
    <property type="molecule type" value="Genomic_DNA"/>
</dbReference>
<dbReference type="Gene3D" id="1.10.3470.10">
    <property type="entry name" value="ABC transporter involved in vitamin B12 uptake, BtuC"/>
    <property type="match status" value="1"/>
</dbReference>
<feature type="transmembrane region" description="Helical" evidence="8">
    <location>
        <begin position="87"/>
        <end position="106"/>
    </location>
</feature>
<feature type="transmembrane region" description="Helical" evidence="8">
    <location>
        <begin position="142"/>
        <end position="161"/>
    </location>
</feature>
<sequence>MRKKYLILAFVFLFILSFFISLGNGAVKISAREIAKAILAEENNVNRQVIWNVRLPRTIMAGLVGICLSLSGAILQGVMRNPLAGPNIIGVSAGGGLAALILLVLFPELYYLVPGGAFVGSLLATLFIYILAWKDGALPTRLILAGVAVSSLLNAGINALMTFYPDRVAGVISFMVGGLSAITWIQVKMILPYVSIGIILVLLLPTKLNVLMLGDEIATGLGLNVERTRFIFIILSSLLAGAAVSAVGLLGFVGLMVPHIARLFIGSDYRYLFLGSIFLGGTVVMLCDTMARVLFAPMEIPVGIIMSALGAPFFLLLLRRKEKI</sequence>
<dbReference type="InterPro" id="IPR000522">
    <property type="entry name" value="ABC_transptr_permease_BtuC"/>
</dbReference>
<dbReference type="Pfam" id="PF01032">
    <property type="entry name" value="FecCD"/>
    <property type="match status" value="1"/>
</dbReference>
<evidence type="ECO:0000256" key="3">
    <source>
        <dbReference type="ARBA" id="ARBA00022448"/>
    </source>
</evidence>
<feature type="transmembrane region" description="Helical" evidence="8">
    <location>
        <begin position="300"/>
        <end position="318"/>
    </location>
</feature>
<evidence type="ECO:0000256" key="5">
    <source>
        <dbReference type="ARBA" id="ARBA00022692"/>
    </source>
</evidence>
<dbReference type="InterPro" id="IPR037294">
    <property type="entry name" value="ABC_BtuC-like"/>
</dbReference>
<dbReference type="GO" id="GO:0022857">
    <property type="term" value="F:transmembrane transporter activity"/>
    <property type="evidence" value="ECO:0007669"/>
    <property type="project" value="InterPro"/>
</dbReference>
<dbReference type="GO" id="GO:0033214">
    <property type="term" value="P:siderophore-iron import into cell"/>
    <property type="evidence" value="ECO:0007669"/>
    <property type="project" value="TreeGrafter"/>
</dbReference>
<dbReference type="PANTHER" id="PTHR30472">
    <property type="entry name" value="FERRIC ENTEROBACTIN TRANSPORT SYSTEM PERMEASE PROTEIN"/>
    <property type="match status" value="1"/>
</dbReference>
<dbReference type="PANTHER" id="PTHR30472:SF68">
    <property type="entry name" value="FERRICHROME TRANSPORT SYSTEM PERMEASE PROTEIN FHUB"/>
    <property type="match status" value="1"/>
</dbReference>
<comment type="subcellular location">
    <subcellularLocation>
        <location evidence="1">Cell membrane</location>
        <topology evidence="1">Multi-pass membrane protein</topology>
    </subcellularLocation>
</comment>
<organism evidence="9 10">
    <name type="scientific">[Clostridium] ultunense Esp</name>
    <dbReference type="NCBI Taxonomy" id="1288971"/>
    <lineage>
        <taxon>Bacteria</taxon>
        <taxon>Bacillati</taxon>
        <taxon>Bacillota</taxon>
        <taxon>Tissierellia</taxon>
        <taxon>Tissierellales</taxon>
        <taxon>Tepidimicrobiaceae</taxon>
        <taxon>Schnuerera</taxon>
    </lineage>
</organism>
<accession>M1Z6I2</accession>
<evidence type="ECO:0000256" key="1">
    <source>
        <dbReference type="ARBA" id="ARBA00004651"/>
    </source>
</evidence>
<keyword evidence="5 8" id="KW-0812">Transmembrane</keyword>
<feature type="transmembrane region" description="Helical" evidence="8">
    <location>
        <begin position="112"/>
        <end position="130"/>
    </location>
</feature>
<evidence type="ECO:0000256" key="7">
    <source>
        <dbReference type="ARBA" id="ARBA00023136"/>
    </source>
</evidence>
<dbReference type="OrthoDB" id="9792889at2"/>
<proteinExistence type="inferred from homology"/>
<evidence type="ECO:0000256" key="6">
    <source>
        <dbReference type="ARBA" id="ARBA00022989"/>
    </source>
</evidence>
<comment type="similarity">
    <text evidence="2">Belongs to the binding-protein-dependent transport system permease family. FecCD subfamily.</text>
</comment>
<reference evidence="9 10" key="1">
    <citation type="submission" date="2016-11" db="EMBL/GenBank/DDBJ databases">
        <authorList>
            <person name="Manzoor S."/>
        </authorList>
    </citation>
    <scope>NUCLEOTIDE SEQUENCE [LARGE SCALE GENOMIC DNA]</scope>
    <source>
        <strain evidence="9">Clostridium ultunense strain Esp</strain>
    </source>
</reference>
<dbReference type="RefSeq" id="WP_005583031.1">
    <property type="nucleotide sequence ID" value="NZ_LT669839.1"/>
</dbReference>
<evidence type="ECO:0000256" key="4">
    <source>
        <dbReference type="ARBA" id="ARBA00022475"/>
    </source>
</evidence>
<protein>
    <submittedName>
        <fullName evidence="9">Iron-dicitrate ABC transporter (Permease)</fullName>
    </submittedName>
</protein>